<organism evidence="2 3">
    <name type="scientific">Dinothrombium tinctorium</name>
    <dbReference type="NCBI Taxonomy" id="1965070"/>
    <lineage>
        <taxon>Eukaryota</taxon>
        <taxon>Metazoa</taxon>
        <taxon>Ecdysozoa</taxon>
        <taxon>Arthropoda</taxon>
        <taxon>Chelicerata</taxon>
        <taxon>Arachnida</taxon>
        <taxon>Acari</taxon>
        <taxon>Acariformes</taxon>
        <taxon>Trombidiformes</taxon>
        <taxon>Prostigmata</taxon>
        <taxon>Anystina</taxon>
        <taxon>Parasitengona</taxon>
        <taxon>Trombidioidea</taxon>
        <taxon>Trombidiidae</taxon>
        <taxon>Dinothrombium</taxon>
    </lineage>
</organism>
<comment type="caution">
    <text evidence="2">The sequence shown here is derived from an EMBL/GenBank/DDBJ whole genome shotgun (WGS) entry which is preliminary data.</text>
</comment>
<sequence>MDGPCSDIPNSSSVNDLDFSDSSAHTISDAGAFVYIEGADGVPSENSTAAILHFCKLKVLKPYFRLLSVLGWRPILYQWRPFEHHIFVKLINWTYTLLVMSLIICGYVLQYMTCYRHDGFPSDSFSPVAKVPGDKFNTVIKNEMSYLMPNYSQENENHLVVGDEKRELIAANSSSGERNLCPGNLIALYVLPDLLHFIAYLLVLYVMRNPESERSENLMERSFLQTSRTTN</sequence>
<dbReference type="PANTHER" id="PTHR38337:SF1">
    <property type="entry name" value="GUSTATORY RECEPTOR"/>
    <property type="match status" value="1"/>
</dbReference>
<evidence type="ECO:0000256" key="1">
    <source>
        <dbReference type="SAM" id="Phobius"/>
    </source>
</evidence>
<gene>
    <name evidence="2" type="ORF">B4U79_14579</name>
</gene>
<name>A0A443R7J8_9ACAR</name>
<keyword evidence="1" id="KW-1133">Transmembrane helix</keyword>
<dbReference type="EMBL" id="NCKU01001790">
    <property type="protein sequence ID" value="RWS11248.1"/>
    <property type="molecule type" value="Genomic_DNA"/>
</dbReference>
<accession>A0A443R7J8</accession>
<keyword evidence="1" id="KW-0812">Transmembrane</keyword>
<dbReference type="STRING" id="1965070.A0A443R7J8"/>
<proteinExistence type="predicted"/>
<reference evidence="2 3" key="1">
    <citation type="journal article" date="2018" name="Gigascience">
        <title>Genomes of trombidid mites reveal novel predicted allergens and laterally-transferred genes associated with secondary metabolism.</title>
        <authorList>
            <person name="Dong X."/>
            <person name="Chaisiri K."/>
            <person name="Xia D."/>
            <person name="Armstrong S.D."/>
            <person name="Fang Y."/>
            <person name="Donnelly M.J."/>
            <person name="Kadowaki T."/>
            <person name="McGarry J.W."/>
            <person name="Darby A.C."/>
            <person name="Makepeace B.L."/>
        </authorList>
    </citation>
    <scope>NUCLEOTIDE SEQUENCE [LARGE SCALE GENOMIC DNA]</scope>
    <source>
        <strain evidence="2">UoL-WK</strain>
    </source>
</reference>
<keyword evidence="3" id="KW-1185">Reference proteome</keyword>
<dbReference type="Proteomes" id="UP000285301">
    <property type="component" value="Unassembled WGS sequence"/>
</dbReference>
<protein>
    <submittedName>
        <fullName evidence="2">Uncharacterized protein</fullName>
    </submittedName>
</protein>
<feature type="transmembrane region" description="Helical" evidence="1">
    <location>
        <begin position="186"/>
        <end position="207"/>
    </location>
</feature>
<dbReference type="OrthoDB" id="6020333at2759"/>
<keyword evidence="1" id="KW-0472">Membrane</keyword>
<feature type="transmembrane region" description="Helical" evidence="1">
    <location>
        <begin position="90"/>
        <end position="109"/>
    </location>
</feature>
<dbReference type="PANTHER" id="PTHR38337">
    <property type="entry name" value="AGAP010540-PA"/>
    <property type="match status" value="1"/>
</dbReference>
<evidence type="ECO:0000313" key="3">
    <source>
        <dbReference type="Proteomes" id="UP000285301"/>
    </source>
</evidence>
<evidence type="ECO:0000313" key="2">
    <source>
        <dbReference type="EMBL" id="RWS11248.1"/>
    </source>
</evidence>
<dbReference type="AlphaFoldDB" id="A0A443R7J8"/>